<dbReference type="KEGG" id="cai:Caci_1128"/>
<evidence type="ECO:0000313" key="2">
    <source>
        <dbReference type="Proteomes" id="UP000000851"/>
    </source>
</evidence>
<dbReference type="InParanoid" id="C7Q5V7"/>
<accession>C7Q5V7</accession>
<organism evidence="1 2">
    <name type="scientific">Catenulispora acidiphila (strain DSM 44928 / JCM 14897 / NBRC 102108 / NRRL B-24433 / ID139908)</name>
    <dbReference type="NCBI Taxonomy" id="479433"/>
    <lineage>
        <taxon>Bacteria</taxon>
        <taxon>Bacillati</taxon>
        <taxon>Actinomycetota</taxon>
        <taxon>Actinomycetes</taxon>
        <taxon>Catenulisporales</taxon>
        <taxon>Catenulisporaceae</taxon>
        <taxon>Catenulispora</taxon>
    </lineage>
</organism>
<proteinExistence type="predicted"/>
<dbReference type="AlphaFoldDB" id="C7Q5V7"/>
<keyword evidence="2" id="KW-1185">Reference proteome</keyword>
<reference evidence="1 2" key="1">
    <citation type="journal article" date="2009" name="Stand. Genomic Sci.">
        <title>Complete genome sequence of Catenulispora acidiphila type strain (ID 139908).</title>
        <authorList>
            <person name="Copeland A."/>
            <person name="Lapidus A."/>
            <person name="Glavina Del Rio T."/>
            <person name="Nolan M."/>
            <person name="Lucas S."/>
            <person name="Chen F."/>
            <person name="Tice H."/>
            <person name="Cheng J.F."/>
            <person name="Bruce D."/>
            <person name="Goodwin L."/>
            <person name="Pitluck S."/>
            <person name="Mikhailova N."/>
            <person name="Pati A."/>
            <person name="Ivanova N."/>
            <person name="Mavromatis K."/>
            <person name="Chen A."/>
            <person name="Palaniappan K."/>
            <person name="Chain P."/>
            <person name="Land M."/>
            <person name="Hauser L."/>
            <person name="Chang Y.J."/>
            <person name="Jeffries C.D."/>
            <person name="Chertkov O."/>
            <person name="Brettin T."/>
            <person name="Detter J.C."/>
            <person name="Han C."/>
            <person name="Ali Z."/>
            <person name="Tindall B.J."/>
            <person name="Goker M."/>
            <person name="Bristow J."/>
            <person name="Eisen J.A."/>
            <person name="Markowitz V."/>
            <person name="Hugenholtz P."/>
            <person name="Kyrpides N.C."/>
            <person name="Klenk H.P."/>
        </authorList>
    </citation>
    <scope>NUCLEOTIDE SEQUENCE [LARGE SCALE GENOMIC DNA]</scope>
    <source>
        <strain evidence="2">DSM 44928 / JCM 14897 / NBRC 102108 / NRRL B-24433 / ID139908</strain>
    </source>
</reference>
<sequence>MTSRVERYLAHLDRLSGYVEPTFQPFPSTSPGLDQVTVMTYLDHPASGYLVGPELSITVR</sequence>
<dbReference type="Proteomes" id="UP000000851">
    <property type="component" value="Chromosome"/>
</dbReference>
<dbReference type="OrthoDB" id="2902204at2"/>
<dbReference type="HOGENOM" id="CLU_2932780_0_0_11"/>
<evidence type="ECO:0000313" key="1">
    <source>
        <dbReference type="EMBL" id="ACU70054.1"/>
    </source>
</evidence>
<name>C7Q5V7_CATAD</name>
<gene>
    <name evidence="1" type="ordered locus">Caci_1128</name>
</gene>
<protein>
    <submittedName>
        <fullName evidence="1">Uncharacterized protein</fullName>
    </submittedName>
</protein>
<dbReference type="EMBL" id="CP001700">
    <property type="protein sequence ID" value="ACU70054.1"/>
    <property type="molecule type" value="Genomic_DNA"/>
</dbReference>
<dbReference type="RefSeq" id="WP_012785348.1">
    <property type="nucleotide sequence ID" value="NC_013131.1"/>
</dbReference>